<reference evidence="2" key="2">
    <citation type="submission" date="2020-09" db="EMBL/GenBank/DDBJ databases">
        <authorList>
            <person name="Sun Q."/>
            <person name="Ohkuma M."/>
        </authorList>
    </citation>
    <scope>NUCLEOTIDE SEQUENCE</scope>
    <source>
        <strain evidence="2">JCM 4391</strain>
    </source>
</reference>
<keyword evidence="3" id="KW-1185">Reference proteome</keyword>
<evidence type="ECO:0000313" key="2">
    <source>
        <dbReference type="EMBL" id="GGU62321.1"/>
    </source>
</evidence>
<protein>
    <submittedName>
        <fullName evidence="2">Uncharacterized protein</fullName>
    </submittedName>
</protein>
<comment type="caution">
    <text evidence="2">The sequence shown here is derived from an EMBL/GenBank/DDBJ whole genome shotgun (WGS) entry which is preliminary data.</text>
</comment>
<evidence type="ECO:0000313" key="3">
    <source>
        <dbReference type="Proteomes" id="UP000636661"/>
    </source>
</evidence>
<proteinExistence type="predicted"/>
<accession>A0A918M717</accession>
<reference evidence="2" key="1">
    <citation type="journal article" date="2014" name="Int. J. Syst. Evol. Microbiol.">
        <title>Complete genome sequence of Corynebacterium casei LMG S-19264T (=DSM 44701T), isolated from a smear-ripened cheese.</title>
        <authorList>
            <consortium name="US DOE Joint Genome Institute (JGI-PGF)"/>
            <person name="Walter F."/>
            <person name="Albersmeier A."/>
            <person name="Kalinowski J."/>
            <person name="Ruckert C."/>
        </authorList>
    </citation>
    <scope>NUCLEOTIDE SEQUENCE</scope>
    <source>
        <strain evidence="2">JCM 4391</strain>
    </source>
</reference>
<feature type="transmembrane region" description="Helical" evidence="1">
    <location>
        <begin position="6"/>
        <end position="26"/>
    </location>
</feature>
<sequence>MTADPLQIAGSALAGAVVGTVLAVYGTRHLTARHIRHLETAGRHDEAAAHRAVLYARTATATPDPATPYRSG</sequence>
<dbReference type="Proteomes" id="UP000636661">
    <property type="component" value="Unassembled WGS sequence"/>
</dbReference>
<dbReference type="RefSeq" id="WP_189554317.1">
    <property type="nucleotide sequence ID" value="NZ_BMTP01000020.1"/>
</dbReference>
<organism evidence="2 3">
    <name type="scientific">Streptomyces lavendofoliae</name>
    <dbReference type="NCBI Taxonomy" id="67314"/>
    <lineage>
        <taxon>Bacteria</taxon>
        <taxon>Bacillati</taxon>
        <taxon>Actinomycetota</taxon>
        <taxon>Actinomycetes</taxon>
        <taxon>Kitasatosporales</taxon>
        <taxon>Streptomycetaceae</taxon>
        <taxon>Streptomyces</taxon>
    </lineage>
</organism>
<name>A0A918M717_9ACTN</name>
<evidence type="ECO:0000256" key="1">
    <source>
        <dbReference type="SAM" id="Phobius"/>
    </source>
</evidence>
<keyword evidence="1" id="KW-1133">Transmembrane helix</keyword>
<keyword evidence="1" id="KW-0472">Membrane</keyword>
<dbReference type="AlphaFoldDB" id="A0A918M717"/>
<gene>
    <name evidence="2" type="ORF">GCM10010274_58870</name>
</gene>
<keyword evidence="1" id="KW-0812">Transmembrane</keyword>
<dbReference type="EMBL" id="BMTP01000020">
    <property type="protein sequence ID" value="GGU62321.1"/>
    <property type="molecule type" value="Genomic_DNA"/>
</dbReference>